<dbReference type="SUPFAM" id="SSF51695">
    <property type="entry name" value="PLC-like phosphodiesterases"/>
    <property type="match status" value="1"/>
</dbReference>
<keyword evidence="4" id="KW-0812">Transmembrane</keyword>
<dbReference type="InterPro" id="IPR044236">
    <property type="entry name" value="GDPD4"/>
</dbReference>
<gene>
    <name evidence="6" type="ORF">MARPO_0041s0058</name>
</gene>
<dbReference type="Gene3D" id="3.20.20.190">
    <property type="entry name" value="Phosphatidylinositol (PI) phosphodiesterase"/>
    <property type="match status" value="1"/>
</dbReference>
<dbReference type="Pfam" id="PF03009">
    <property type="entry name" value="GDPD"/>
    <property type="match status" value="1"/>
</dbReference>
<protein>
    <recommendedName>
        <fullName evidence="1">glycerophosphodiester phosphodiesterase</fullName>
        <ecNumber evidence="1">3.1.4.46</ecNumber>
    </recommendedName>
</protein>
<dbReference type="Gramene" id="Mp4g17770.1">
    <property type="protein sequence ID" value="Mp4g17770.1.cds"/>
    <property type="gene ID" value="Mp4g17770"/>
</dbReference>
<keyword evidence="7" id="KW-1185">Reference proteome</keyword>
<feature type="domain" description="GP-PDE" evidence="5">
    <location>
        <begin position="88"/>
        <end position="330"/>
    </location>
</feature>
<dbReference type="PROSITE" id="PS51704">
    <property type="entry name" value="GP_PDE"/>
    <property type="match status" value="1"/>
</dbReference>
<dbReference type="PANTHER" id="PTHR47449">
    <property type="entry name" value="GLYCEROPHOSPHODIESTER PHOSPHODIESTERASE GDPD4"/>
    <property type="match status" value="1"/>
</dbReference>
<dbReference type="GO" id="GO:0006629">
    <property type="term" value="P:lipid metabolic process"/>
    <property type="evidence" value="ECO:0007669"/>
    <property type="project" value="InterPro"/>
</dbReference>
<dbReference type="GO" id="GO:0008889">
    <property type="term" value="F:glycerophosphodiester phosphodiesterase activity"/>
    <property type="evidence" value="ECO:0007669"/>
    <property type="project" value="UniProtKB-EC"/>
</dbReference>
<accession>A0A2R6X237</accession>
<dbReference type="EC" id="3.1.4.46" evidence="1"/>
<keyword evidence="4" id="KW-1133">Transmembrane helix</keyword>
<dbReference type="InterPro" id="IPR017946">
    <property type="entry name" value="PLC-like_Pdiesterase_TIM-brl"/>
</dbReference>
<evidence type="ECO:0000313" key="7">
    <source>
        <dbReference type="Proteomes" id="UP000244005"/>
    </source>
</evidence>
<dbReference type="OrthoDB" id="1058301at2759"/>
<comment type="catalytic activity">
    <reaction evidence="3">
        <text>a sn-glycero-3-phosphodiester + H2O = an alcohol + sn-glycerol 3-phosphate + H(+)</text>
        <dbReference type="Rhea" id="RHEA:12969"/>
        <dbReference type="ChEBI" id="CHEBI:15377"/>
        <dbReference type="ChEBI" id="CHEBI:15378"/>
        <dbReference type="ChEBI" id="CHEBI:30879"/>
        <dbReference type="ChEBI" id="CHEBI:57597"/>
        <dbReference type="ChEBI" id="CHEBI:83408"/>
        <dbReference type="EC" id="3.1.4.46"/>
    </reaction>
</comment>
<dbReference type="InterPro" id="IPR030395">
    <property type="entry name" value="GP_PDE_dom"/>
</dbReference>
<dbReference type="Proteomes" id="UP000244005">
    <property type="component" value="Unassembled WGS sequence"/>
</dbReference>
<evidence type="ECO:0000256" key="2">
    <source>
        <dbReference type="ARBA" id="ARBA00022798"/>
    </source>
</evidence>
<reference evidence="7" key="1">
    <citation type="journal article" date="2017" name="Cell">
        <title>Insights into land plant evolution garnered from the Marchantia polymorpha genome.</title>
        <authorList>
            <person name="Bowman J.L."/>
            <person name="Kohchi T."/>
            <person name="Yamato K.T."/>
            <person name="Jenkins J."/>
            <person name="Shu S."/>
            <person name="Ishizaki K."/>
            <person name="Yamaoka S."/>
            <person name="Nishihama R."/>
            <person name="Nakamura Y."/>
            <person name="Berger F."/>
            <person name="Adam C."/>
            <person name="Aki S.S."/>
            <person name="Althoff F."/>
            <person name="Araki T."/>
            <person name="Arteaga-Vazquez M.A."/>
            <person name="Balasubrmanian S."/>
            <person name="Barry K."/>
            <person name="Bauer D."/>
            <person name="Boehm C.R."/>
            <person name="Briginshaw L."/>
            <person name="Caballero-Perez J."/>
            <person name="Catarino B."/>
            <person name="Chen F."/>
            <person name="Chiyoda S."/>
            <person name="Chovatia M."/>
            <person name="Davies K.M."/>
            <person name="Delmans M."/>
            <person name="Demura T."/>
            <person name="Dierschke T."/>
            <person name="Dolan L."/>
            <person name="Dorantes-Acosta A.E."/>
            <person name="Eklund D.M."/>
            <person name="Florent S.N."/>
            <person name="Flores-Sandoval E."/>
            <person name="Fujiyama A."/>
            <person name="Fukuzawa H."/>
            <person name="Galik B."/>
            <person name="Grimanelli D."/>
            <person name="Grimwood J."/>
            <person name="Grossniklaus U."/>
            <person name="Hamada T."/>
            <person name="Haseloff J."/>
            <person name="Hetherington A.J."/>
            <person name="Higo A."/>
            <person name="Hirakawa Y."/>
            <person name="Hundley H.N."/>
            <person name="Ikeda Y."/>
            <person name="Inoue K."/>
            <person name="Inoue S.I."/>
            <person name="Ishida S."/>
            <person name="Jia Q."/>
            <person name="Kakita M."/>
            <person name="Kanazawa T."/>
            <person name="Kawai Y."/>
            <person name="Kawashima T."/>
            <person name="Kennedy M."/>
            <person name="Kinose K."/>
            <person name="Kinoshita T."/>
            <person name="Kohara Y."/>
            <person name="Koide E."/>
            <person name="Komatsu K."/>
            <person name="Kopischke S."/>
            <person name="Kubo M."/>
            <person name="Kyozuka J."/>
            <person name="Lagercrantz U."/>
            <person name="Lin S.S."/>
            <person name="Lindquist E."/>
            <person name="Lipzen A.M."/>
            <person name="Lu C.W."/>
            <person name="De Luna E."/>
            <person name="Martienssen R.A."/>
            <person name="Minamino N."/>
            <person name="Mizutani M."/>
            <person name="Mizutani M."/>
            <person name="Mochizuki N."/>
            <person name="Monte I."/>
            <person name="Mosher R."/>
            <person name="Nagasaki H."/>
            <person name="Nakagami H."/>
            <person name="Naramoto S."/>
            <person name="Nishitani K."/>
            <person name="Ohtani M."/>
            <person name="Okamoto T."/>
            <person name="Okumura M."/>
            <person name="Phillips J."/>
            <person name="Pollak B."/>
            <person name="Reinders A."/>
            <person name="Rovekamp M."/>
            <person name="Sano R."/>
            <person name="Sawa S."/>
            <person name="Schmid M.W."/>
            <person name="Shirakawa M."/>
            <person name="Solano R."/>
            <person name="Spunde A."/>
            <person name="Suetsugu N."/>
            <person name="Sugano S."/>
            <person name="Sugiyama A."/>
            <person name="Sun R."/>
            <person name="Suzuki Y."/>
            <person name="Takenaka M."/>
            <person name="Takezawa D."/>
            <person name="Tomogane H."/>
            <person name="Tsuzuki M."/>
            <person name="Ueda T."/>
            <person name="Umeda M."/>
            <person name="Ward J.M."/>
            <person name="Watanabe Y."/>
            <person name="Yazaki K."/>
            <person name="Yokoyama R."/>
            <person name="Yoshitake Y."/>
            <person name="Yotsui I."/>
            <person name="Zachgo S."/>
            <person name="Schmutz J."/>
        </authorList>
    </citation>
    <scope>NUCLEOTIDE SEQUENCE [LARGE SCALE GENOMIC DNA]</scope>
    <source>
        <strain evidence="7">Tak-1</strain>
    </source>
</reference>
<dbReference type="AlphaFoldDB" id="A0A2R6X237"/>
<dbReference type="GO" id="GO:0006071">
    <property type="term" value="P:glycerol metabolic process"/>
    <property type="evidence" value="ECO:0007669"/>
    <property type="project" value="UniProtKB-KW"/>
</dbReference>
<evidence type="ECO:0000256" key="1">
    <source>
        <dbReference type="ARBA" id="ARBA00012247"/>
    </source>
</evidence>
<organism evidence="6 7">
    <name type="scientific">Marchantia polymorpha</name>
    <name type="common">Common liverwort</name>
    <name type="synonym">Marchantia aquatica</name>
    <dbReference type="NCBI Taxonomy" id="3197"/>
    <lineage>
        <taxon>Eukaryota</taxon>
        <taxon>Viridiplantae</taxon>
        <taxon>Streptophyta</taxon>
        <taxon>Embryophyta</taxon>
        <taxon>Marchantiophyta</taxon>
        <taxon>Marchantiopsida</taxon>
        <taxon>Marchantiidae</taxon>
        <taxon>Marchantiales</taxon>
        <taxon>Marchantiaceae</taxon>
        <taxon>Marchantia</taxon>
    </lineage>
</organism>
<dbReference type="EMBL" id="KZ772713">
    <property type="protein sequence ID" value="PTQ40162.1"/>
    <property type="molecule type" value="Genomic_DNA"/>
</dbReference>
<dbReference type="PANTHER" id="PTHR47449:SF2">
    <property type="entry name" value="GLYCEROPHOSPHODIESTER PHOSPHODIESTERASE GDPD4"/>
    <property type="match status" value="1"/>
</dbReference>
<evidence type="ECO:0000256" key="3">
    <source>
        <dbReference type="ARBA" id="ARBA00047512"/>
    </source>
</evidence>
<name>A0A2R6X237_MARPO</name>
<evidence type="ECO:0000256" key="4">
    <source>
        <dbReference type="SAM" id="Phobius"/>
    </source>
</evidence>
<keyword evidence="4" id="KW-0472">Membrane</keyword>
<keyword evidence="2" id="KW-0319">Glycerol metabolism</keyword>
<evidence type="ECO:0000313" key="6">
    <source>
        <dbReference type="EMBL" id="PTQ40162.1"/>
    </source>
</evidence>
<evidence type="ECO:0000259" key="5">
    <source>
        <dbReference type="PROSITE" id="PS51704"/>
    </source>
</evidence>
<dbReference type="CDD" id="cd08556">
    <property type="entry name" value="GDPD"/>
    <property type="match status" value="1"/>
</dbReference>
<proteinExistence type="predicted"/>
<feature type="transmembrane region" description="Helical" evidence="4">
    <location>
        <begin position="53"/>
        <end position="73"/>
    </location>
</feature>
<sequence>MPSLFGNALDLQSWEHKARARRKNAAAMLRRRQQLQRPGLQSKRPFKFSFRNFVLVVLLLGGLTIAPSVYFFLTETKNHDCDWLRRPPMVCAHGGDSSGAPPNTLAAYQLALDAEVDCVEVDASRTRDGILLAIHDRELAIMSDHPGARVGNFTANQIKQFDASWGSHHNVQKQQVPSLDDALQFMRKHVKQIIVDAKVGPPLYEQRLTKDILTVIKRSECSNCVVWAKNDGFVADITRHTTKTKYVQTGYIVMNDTTTGKVSELVRLKGAEVVGIYHGLVNSKVVRYLHRNGRKAYAWTVDTAEAMSDMLKANVDAIITCNPRLLQQVMENERQACKEESFGIN</sequence>